<reference evidence="8" key="1">
    <citation type="submission" date="2010-01" db="EMBL/GenBank/DDBJ databases">
        <title>Molecular cloning of members of the GH31 family expressed in larval Chrysomela tremulae midgut.</title>
        <authorList>
            <person name="Pauchet Y."/>
            <person name="ffrench-Constant R.H."/>
        </authorList>
    </citation>
    <scope>NUCLEOTIDE SEQUENCE</scope>
    <source>
        <tissue evidence="8">Midgut</tissue>
    </source>
</reference>
<keyword evidence="2 4" id="KW-0378">Hydrolase</keyword>
<dbReference type="Gene3D" id="3.20.20.80">
    <property type="entry name" value="Glycosidases"/>
    <property type="match status" value="1"/>
</dbReference>
<dbReference type="InterPro" id="IPR050985">
    <property type="entry name" value="Alpha-glycosidase_related"/>
</dbReference>
<keyword evidence="3 4" id="KW-0326">Glycosidase</keyword>
<dbReference type="Gene3D" id="2.60.40.1180">
    <property type="entry name" value="Golgi alpha-mannosidase II"/>
    <property type="match status" value="1"/>
</dbReference>
<dbReference type="GO" id="GO:0004553">
    <property type="term" value="F:hydrolase activity, hydrolyzing O-glycosyl compounds"/>
    <property type="evidence" value="ECO:0007669"/>
    <property type="project" value="InterPro"/>
</dbReference>
<proteinExistence type="evidence at transcript level"/>
<dbReference type="InterPro" id="IPR048395">
    <property type="entry name" value="Glyco_hydro_31_C"/>
</dbReference>
<feature type="chain" id="PRO_5003052831" evidence="5">
    <location>
        <begin position="22"/>
        <end position="639"/>
    </location>
</feature>
<dbReference type="Pfam" id="PF21365">
    <property type="entry name" value="Glyco_hydro_31_3rd"/>
    <property type="match status" value="1"/>
</dbReference>
<dbReference type="InterPro" id="IPR000322">
    <property type="entry name" value="Glyco_hydro_31_TIM"/>
</dbReference>
<dbReference type="SUPFAM" id="SSF51445">
    <property type="entry name" value="(Trans)glycosidases"/>
    <property type="match status" value="1"/>
</dbReference>
<keyword evidence="5" id="KW-0732">Signal</keyword>
<dbReference type="PANTHER" id="PTHR43053:SF4">
    <property type="entry name" value="MYOGENESIS-REGULATING GLYCOSIDASE"/>
    <property type="match status" value="1"/>
</dbReference>
<evidence type="ECO:0000256" key="1">
    <source>
        <dbReference type="ARBA" id="ARBA00007806"/>
    </source>
</evidence>
<evidence type="ECO:0000259" key="6">
    <source>
        <dbReference type="Pfam" id="PF01055"/>
    </source>
</evidence>
<feature type="signal peptide" evidence="5">
    <location>
        <begin position="1"/>
        <end position="21"/>
    </location>
</feature>
<dbReference type="CAZy" id="GH31">
    <property type="family name" value="Glycoside Hydrolase Family 31"/>
</dbReference>
<dbReference type="CDD" id="cd06592">
    <property type="entry name" value="GH31_NET37"/>
    <property type="match status" value="1"/>
</dbReference>
<feature type="domain" description="Glycosyl hydrolase family 31 C-terminal" evidence="7">
    <location>
        <begin position="554"/>
        <end position="636"/>
    </location>
</feature>
<evidence type="ECO:0000256" key="5">
    <source>
        <dbReference type="SAM" id="SignalP"/>
    </source>
</evidence>
<dbReference type="InterPro" id="IPR017853">
    <property type="entry name" value="GH"/>
</dbReference>
<dbReference type="PANTHER" id="PTHR43053">
    <property type="entry name" value="GLYCOSIDASE FAMILY 31"/>
    <property type="match status" value="1"/>
</dbReference>
<evidence type="ECO:0000256" key="2">
    <source>
        <dbReference type="ARBA" id="ARBA00022801"/>
    </source>
</evidence>
<evidence type="ECO:0000256" key="3">
    <source>
        <dbReference type="ARBA" id="ARBA00023295"/>
    </source>
</evidence>
<gene>
    <name evidence="8" type="primary">GH31-1a</name>
</gene>
<evidence type="ECO:0000256" key="4">
    <source>
        <dbReference type="RuleBase" id="RU361185"/>
    </source>
</evidence>
<dbReference type="SUPFAM" id="SSF51011">
    <property type="entry name" value="Glycosyl hydrolase domain"/>
    <property type="match status" value="1"/>
</dbReference>
<sequence length="639" mass="72529">MNSMVKALLGVISIIISICGATSVSLRNIEGVNITLSPTKNGIRFVASKYGQIEVLTGNLNLGKDLSSVSCVGLPICEIGDSILSVEDTQMGTKITWETRNKSTEFQDCFDLPDGVYWYGGPQRRVQTWPINNMIINGSLPYVSRRDDNFAVAERYWLNSLGVFIFLEEFVPLFVDQNLAHDNQVCFSARLQEPYINREKNILEYYIGFDYDLEVRGGHFEATNNYLGTPLGLPNRLMVSEPIWTTWAKYKRDISDSVVLEFAQAIKDNGYNGQIEIDDKWETCYGSQEFDKEKFPDIVNTVKKVKEMGFRVTLWVHPFVNSDCQEISEEGLAKGYFVVDENNGTKATWWNGDDARVIDFTNPEAAEWWSARVRKLLEETDIDSIKCDAGETDYGTQPSVYSKVNPERAPNAFTSSYVRTCAKFGDLVEVRSASRTQDLPIFVRMLDKDSNWKLDNGLPTLVTTLLQMNMNGFSWVLPDIIGGNGYNMETPSAELLVRWTQATTFMPAMQFSYLPWEITSPDFDAPAIIKKCVDMHKNYTDFIISAMQYRKNSGDPANAPIWWMDPYDENALKCDDEFLVGDTILVAPVLTEGATSREVYLPEGKWRDGTDNITIYQGPVTLDYPADIKTLPFFWRHRV</sequence>
<evidence type="ECO:0000313" key="8">
    <source>
        <dbReference type="EMBL" id="ADC97874.1"/>
    </source>
</evidence>
<dbReference type="Pfam" id="PF01055">
    <property type="entry name" value="Glyco_hydro_31_2nd"/>
    <property type="match status" value="1"/>
</dbReference>
<evidence type="ECO:0000259" key="7">
    <source>
        <dbReference type="Pfam" id="PF21365"/>
    </source>
</evidence>
<comment type="similarity">
    <text evidence="1 4">Belongs to the glycosyl hydrolase 31 family.</text>
</comment>
<name>D3YHE0_CHRTR</name>
<feature type="domain" description="Glycoside hydrolase family 31 TIM barrel" evidence="6">
    <location>
        <begin position="250"/>
        <end position="511"/>
    </location>
</feature>
<protein>
    <submittedName>
        <fullName evidence="8">Glycoside hydrolase family 31 isoform a</fullName>
    </submittedName>
</protein>
<accession>D3YHE0</accession>
<dbReference type="EMBL" id="GU462151">
    <property type="protein sequence ID" value="ADC97874.1"/>
    <property type="molecule type" value="mRNA"/>
</dbReference>
<dbReference type="InterPro" id="IPR013780">
    <property type="entry name" value="Glyco_hydro_b"/>
</dbReference>
<dbReference type="AlphaFoldDB" id="D3YHE0"/>
<dbReference type="GO" id="GO:0005975">
    <property type="term" value="P:carbohydrate metabolic process"/>
    <property type="evidence" value="ECO:0007669"/>
    <property type="project" value="InterPro"/>
</dbReference>
<organism evidence="8">
    <name type="scientific">Chrysomela tremula</name>
    <name type="common">Leaf beetle</name>
    <dbReference type="NCBI Taxonomy" id="63687"/>
    <lineage>
        <taxon>Eukaryota</taxon>
        <taxon>Metazoa</taxon>
        <taxon>Ecdysozoa</taxon>
        <taxon>Arthropoda</taxon>
        <taxon>Hexapoda</taxon>
        <taxon>Insecta</taxon>
        <taxon>Pterygota</taxon>
        <taxon>Neoptera</taxon>
        <taxon>Endopterygota</taxon>
        <taxon>Coleoptera</taxon>
        <taxon>Polyphaga</taxon>
        <taxon>Cucujiformia</taxon>
        <taxon>Chrysomeloidea</taxon>
        <taxon>Chrysomelidae</taxon>
        <taxon>Chrysomelinae</taxon>
        <taxon>Chrysomelini</taxon>
        <taxon>Chrysomela</taxon>
    </lineage>
</organism>